<comment type="caution">
    <text evidence="5">The sequence shown here is derived from an EMBL/GenBank/DDBJ whole genome shotgun (WGS) entry which is preliminary data.</text>
</comment>
<dbReference type="PRINTS" id="PR00511">
    <property type="entry name" value="TEKTIN"/>
</dbReference>
<organism evidence="5 6">
    <name type="scientific">Synaphobranchus kaupii</name>
    <name type="common">Kaup's arrowtooth eel</name>
    <dbReference type="NCBI Taxonomy" id="118154"/>
    <lineage>
        <taxon>Eukaryota</taxon>
        <taxon>Metazoa</taxon>
        <taxon>Chordata</taxon>
        <taxon>Craniata</taxon>
        <taxon>Vertebrata</taxon>
        <taxon>Euteleostomi</taxon>
        <taxon>Actinopterygii</taxon>
        <taxon>Neopterygii</taxon>
        <taxon>Teleostei</taxon>
        <taxon>Anguilliformes</taxon>
        <taxon>Synaphobranchidae</taxon>
        <taxon>Synaphobranchus</taxon>
    </lineage>
</organism>
<accession>A0A9Q1E9U7</accession>
<evidence type="ECO:0000313" key="6">
    <source>
        <dbReference type="Proteomes" id="UP001152622"/>
    </source>
</evidence>
<evidence type="ECO:0000256" key="4">
    <source>
        <dbReference type="SAM" id="Coils"/>
    </source>
</evidence>
<keyword evidence="3" id="KW-0966">Cell projection</keyword>
<proteinExistence type="inferred from homology"/>
<dbReference type="EMBL" id="JAINUF010000021">
    <property type="protein sequence ID" value="KAJ8334864.1"/>
    <property type="molecule type" value="Genomic_DNA"/>
</dbReference>
<dbReference type="GO" id="GO:0060294">
    <property type="term" value="P:cilium movement involved in cell motility"/>
    <property type="evidence" value="ECO:0007669"/>
    <property type="project" value="UniProtKB-UniRule"/>
</dbReference>
<dbReference type="InterPro" id="IPR048256">
    <property type="entry name" value="Tektin-like"/>
</dbReference>
<keyword evidence="2" id="KW-0963">Cytoplasm</keyword>
<dbReference type="GO" id="GO:0005930">
    <property type="term" value="C:axoneme"/>
    <property type="evidence" value="ECO:0007669"/>
    <property type="project" value="UniProtKB-SubCell"/>
</dbReference>
<protein>
    <recommendedName>
        <fullName evidence="3">Tektin</fullName>
    </recommendedName>
</protein>
<evidence type="ECO:0000256" key="2">
    <source>
        <dbReference type="ARBA" id="ARBA00022490"/>
    </source>
</evidence>
<feature type="coiled-coil region" evidence="4">
    <location>
        <begin position="368"/>
        <end position="395"/>
    </location>
</feature>
<dbReference type="AlphaFoldDB" id="A0A9Q1E9U7"/>
<sequence>MTLDNFATTPKLILGRPGDHLSVTVKMATLSIKPGQRYSVPDWETGNRQMGDTAALKRNVSHEIRQEARTLRNETSNKTHWDKSDNSRRLKDRINDLSRWKENLASCAQEVDTETEALTLTKEELERTLAATALPLDVAVDCLTLRERRRGPELVSDPVEAELKKEVEVITGIQRTLQQRISKAFERICLLQEARHQLTLDLQNKRDALDVDSTCLSLTEASRDISLKPNPMRLISGFTSPQQWEQFSRLNVSRAQEEMQASQQLRGDMKLTKAQVLNELQAQHMATDFALRKRAHQLEQACDELGWQQKQTNDEITELEQDIRGLEEDLMAKTAPLKLVQTRLENRTMRPGVDLCRDEVHYGLVEEAQQLEATIKAMKDKLAQAQHSLQALQQHQACMGEDLARKQEALSLEMRSLETRRRLATMAQTELVPNTIVPLTNSSGRHALDLL</sequence>
<keyword evidence="4" id="KW-0175">Coiled coil</keyword>
<dbReference type="InterPro" id="IPR000435">
    <property type="entry name" value="Tektins"/>
</dbReference>
<evidence type="ECO:0000313" key="5">
    <source>
        <dbReference type="EMBL" id="KAJ8334864.1"/>
    </source>
</evidence>
<dbReference type="OrthoDB" id="440745at2759"/>
<dbReference type="PANTHER" id="PTHR19960:SF7">
    <property type="entry name" value="TEKTIN"/>
    <property type="match status" value="1"/>
</dbReference>
<dbReference type="GO" id="GO:0060271">
    <property type="term" value="P:cilium assembly"/>
    <property type="evidence" value="ECO:0007669"/>
    <property type="project" value="UniProtKB-UniRule"/>
</dbReference>
<dbReference type="GO" id="GO:0015630">
    <property type="term" value="C:microtubule cytoskeleton"/>
    <property type="evidence" value="ECO:0007669"/>
    <property type="project" value="UniProtKB-UniRule"/>
</dbReference>
<name>A0A9Q1E9U7_SYNKA</name>
<keyword evidence="3" id="KW-0282">Flagellum</keyword>
<dbReference type="Pfam" id="PF03148">
    <property type="entry name" value="Tektin"/>
    <property type="match status" value="1"/>
</dbReference>
<evidence type="ECO:0000256" key="1">
    <source>
        <dbReference type="ARBA" id="ARBA00007209"/>
    </source>
</evidence>
<evidence type="ECO:0000256" key="3">
    <source>
        <dbReference type="RuleBase" id="RU367040"/>
    </source>
</evidence>
<keyword evidence="3" id="KW-0969">Cilium</keyword>
<dbReference type="GO" id="GO:0005634">
    <property type="term" value="C:nucleus"/>
    <property type="evidence" value="ECO:0007669"/>
    <property type="project" value="TreeGrafter"/>
</dbReference>
<dbReference type="PANTHER" id="PTHR19960">
    <property type="entry name" value="TEKTIN"/>
    <property type="match status" value="1"/>
</dbReference>
<comment type="similarity">
    <text evidence="1 3">Belongs to the tektin family.</text>
</comment>
<gene>
    <name evidence="5" type="ORF">SKAU_G00405030</name>
</gene>
<comment type="subcellular location">
    <subcellularLocation>
        <location evidence="3">Cytoplasm</location>
        <location evidence="3">Cytoskeleton</location>
        <location evidence="3">Cilium axoneme</location>
    </subcellularLocation>
</comment>
<keyword evidence="6" id="KW-1185">Reference proteome</keyword>
<reference evidence="5" key="1">
    <citation type="journal article" date="2023" name="Science">
        <title>Genome structures resolve the early diversification of teleost fishes.</title>
        <authorList>
            <person name="Parey E."/>
            <person name="Louis A."/>
            <person name="Montfort J."/>
            <person name="Bouchez O."/>
            <person name="Roques C."/>
            <person name="Iampietro C."/>
            <person name="Lluch J."/>
            <person name="Castinel A."/>
            <person name="Donnadieu C."/>
            <person name="Desvignes T."/>
            <person name="Floi Bucao C."/>
            <person name="Jouanno E."/>
            <person name="Wen M."/>
            <person name="Mejri S."/>
            <person name="Dirks R."/>
            <person name="Jansen H."/>
            <person name="Henkel C."/>
            <person name="Chen W.J."/>
            <person name="Zahm M."/>
            <person name="Cabau C."/>
            <person name="Klopp C."/>
            <person name="Thompson A.W."/>
            <person name="Robinson-Rechavi M."/>
            <person name="Braasch I."/>
            <person name="Lecointre G."/>
            <person name="Bobe J."/>
            <person name="Postlethwait J.H."/>
            <person name="Berthelot C."/>
            <person name="Roest Crollius H."/>
            <person name="Guiguen Y."/>
        </authorList>
    </citation>
    <scope>NUCLEOTIDE SEQUENCE</scope>
    <source>
        <strain evidence="5">WJC10195</strain>
    </source>
</reference>
<dbReference type="Proteomes" id="UP001152622">
    <property type="component" value="Chromosome 21"/>
</dbReference>